<dbReference type="Proteomes" id="UP000314294">
    <property type="component" value="Unassembled WGS sequence"/>
</dbReference>
<evidence type="ECO:0000313" key="1">
    <source>
        <dbReference type="EMBL" id="TNN37542.1"/>
    </source>
</evidence>
<proteinExistence type="predicted"/>
<organism evidence="1 2">
    <name type="scientific">Liparis tanakae</name>
    <name type="common">Tanaka's snailfish</name>
    <dbReference type="NCBI Taxonomy" id="230148"/>
    <lineage>
        <taxon>Eukaryota</taxon>
        <taxon>Metazoa</taxon>
        <taxon>Chordata</taxon>
        <taxon>Craniata</taxon>
        <taxon>Vertebrata</taxon>
        <taxon>Euteleostomi</taxon>
        <taxon>Actinopterygii</taxon>
        <taxon>Neopterygii</taxon>
        <taxon>Teleostei</taxon>
        <taxon>Neoteleostei</taxon>
        <taxon>Acanthomorphata</taxon>
        <taxon>Eupercaria</taxon>
        <taxon>Perciformes</taxon>
        <taxon>Cottioidei</taxon>
        <taxon>Cottales</taxon>
        <taxon>Liparidae</taxon>
        <taxon>Liparis</taxon>
    </lineage>
</organism>
<gene>
    <name evidence="1" type="ORF">EYF80_052291</name>
</gene>
<protein>
    <submittedName>
        <fullName evidence="1">Uncharacterized protein</fullName>
    </submittedName>
</protein>
<evidence type="ECO:0000313" key="2">
    <source>
        <dbReference type="Proteomes" id="UP000314294"/>
    </source>
</evidence>
<dbReference type="AlphaFoldDB" id="A0A4Z2FAY3"/>
<comment type="caution">
    <text evidence="1">The sequence shown here is derived from an EMBL/GenBank/DDBJ whole genome shotgun (WGS) entry which is preliminary data.</text>
</comment>
<dbReference type="EMBL" id="SRLO01001473">
    <property type="protein sequence ID" value="TNN37542.1"/>
    <property type="molecule type" value="Genomic_DNA"/>
</dbReference>
<accession>A0A4Z2FAY3</accession>
<name>A0A4Z2FAY3_9TELE</name>
<reference evidence="1 2" key="1">
    <citation type="submission" date="2019-03" db="EMBL/GenBank/DDBJ databases">
        <title>First draft genome of Liparis tanakae, snailfish: a comprehensive survey of snailfish specific genes.</title>
        <authorList>
            <person name="Kim W."/>
            <person name="Song I."/>
            <person name="Jeong J.-H."/>
            <person name="Kim D."/>
            <person name="Kim S."/>
            <person name="Ryu S."/>
            <person name="Song J.Y."/>
            <person name="Lee S.K."/>
        </authorList>
    </citation>
    <scope>NUCLEOTIDE SEQUENCE [LARGE SCALE GENOMIC DNA]</scope>
    <source>
        <tissue evidence="1">Muscle</tissue>
    </source>
</reference>
<keyword evidence="2" id="KW-1185">Reference proteome</keyword>
<sequence>MLQAGRPICHHRFLRPSCEEQGTVVIAIRRCLSGRRMRPTVVLVVRVLRRGPTVHRPRGHGSEIKGSEIKGI</sequence>